<keyword evidence="2" id="KW-0645">Protease</keyword>
<keyword evidence="3" id="KW-1185">Reference proteome</keyword>
<dbReference type="InterPro" id="IPR013783">
    <property type="entry name" value="Ig-like_fold"/>
</dbReference>
<dbReference type="Gene3D" id="2.60.40.10">
    <property type="entry name" value="Immunoglobulins"/>
    <property type="match status" value="1"/>
</dbReference>
<feature type="chain" id="PRO_5046493849" evidence="1">
    <location>
        <begin position="18"/>
        <end position="650"/>
    </location>
</feature>
<dbReference type="Proteomes" id="UP000032309">
    <property type="component" value="Unassembled WGS sequence"/>
</dbReference>
<evidence type="ECO:0000256" key="1">
    <source>
        <dbReference type="SAM" id="SignalP"/>
    </source>
</evidence>
<evidence type="ECO:0000313" key="3">
    <source>
        <dbReference type="Proteomes" id="UP000032309"/>
    </source>
</evidence>
<dbReference type="EMBL" id="BAFN01000001">
    <property type="protein sequence ID" value="GAN31898.1"/>
    <property type="molecule type" value="Genomic_DNA"/>
</dbReference>
<comment type="caution">
    <text evidence="2">The sequence shown here is derived from an EMBL/GenBank/DDBJ whole genome shotgun (WGS) entry which is preliminary data.</text>
</comment>
<dbReference type="SUPFAM" id="SSF49373">
    <property type="entry name" value="Invasin/intimin cell-adhesion fragments"/>
    <property type="match status" value="1"/>
</dbReference>
<proteinExistence type="predicted"/>
<name>A0ABQ0JT51_9BACT</name>
<keyword evidence="2" id="KW-0482">Metalloprotease</keyword>
<sequence length="650" mass="70843">MTLLLLLMTIFSLKSYAVPAYDGLFELIQPSGFSFEARQRGDEWHNWVETRDGYGIYQNMLTGNWEYYLPSIDTGFTKKGTNGHSGRIQDSPLRILVGEVDPASLTIPKRLRPPRTPIIKPDSPDLYQDISFPNRSQSGSDRLKNISVSGTIPLLVIGVDYVTTTAKYGTGQVQPLLFGTSDSVSDYYSKTSYSLVTIAPATETSGTANDGFVGWLRLKGNHPNTGSSIDARNQQIAKDAIRAADPYINYSLYDDNGDGIIEPTELSILIIVAGYEAAYSSASPSVWAHQWYMYSVGYPIVDGKTIQQYAQFGEKHGDHLATFGVMAHELGHLMFALPDLYDTDTGNGDSFGIGYFDLMGAGSWGAALGANPGSSPTQLSAWSKEYLSWVEVNTVTSTQTVSFPNTDGNNVSIFRINTSDSNQYFLLENRQFTGYDTGFQRQTGVSGHGGLVIYHVDKLKTGLWPNFNTINADENDKGVDVEEANEGSLGYSLLDTYTYGVATNMFFFSGNSTSFTGSTIPDSKLKNGSYTNISVTDVSSYGDTMTAKITVPLCIADSIAASTSRLKLHKKESGEVTVTVICADGSPVEGELVTAKVKLGKTRILISPQNTVTDANGHAKFMITARRVGRSIAQFKASRLKTYTTIKVIN</sequence>
<protein>
    <submittedName>
        <fullName evidence="2">M6 family metalloprotease domain protein</fullName>
    </submittedName>
</protein>
<dbReference type="PROSITE" id="PS00018">
    <property type="entry name" value="EF_HAND_1"/>
    <property type="match status" value="1"/>
</dbReference>
<keyword evidence="1" id="KW-0732">Signal</keyword>
<dbReference type="PANTHER" id="PTHR41775:SF1">
    <property type="entry name" value="PEPTIDASE M6-LIKE DOMAIN-CONTAINING PROTEIN"/>
    <property type="match status" value="1"/>
</dbReference>
<dbReference type="SUPFAM" id="SSF55486">
    <property type="entry name" value="Metalloproteases ('zincins'), catalytic domain"/>
    <property type="match status" value="1"/>
</dbReference>
<gene>
    <name evidence="2" type="ORF">BROSI_A0402</name>
</gene>
<reference evidence="3" key="1">
    <citation type="journal article" date="2015" name="Genome Announc.">
        <title>Draft Genome Sequence of an Anaerobic Ammonium-Oxidizing Bacterium, "Candidatus Brocadia sinica".</title>
        <authorList>
            <person name="Oshiki M."/>
            <person name="Shinyako-Hata K."/>
            <person name="Satoh H."/>
            <person name="Okabe S."/>
        </authorList>
    </citation>
    <scope>NUCLEOTIDE SEQUENCE [LARGE SCALE GENOMIC DNA]</scope>
    <source>
        <strain evidence="3">JPN1</strain>
    </source>
</reference>
<dbReference type="InterPro" id="IPR018247">
    <property type="entry name" value="EF_Hand_1_Ca_BS"/>
</dbReference>
<accession>A0ABQ0JT51</accession>
<feature type="signal peptide" evidence="1">
    <location>
        <begin position="1"/>
        <end position="17"/>
    </location>
</feature>
<dbReference type="InterPro" id="IPR008757">
    <property type="entry name" value="Peptidase_M6-like_domain"/>
</dbReference>
<organism evidence="2 3">
    <name type="scientific">Candidatus Brocadia sinica JPN1</name>
    <dbReference type="NCBI Taxonomy" id="1197129"/>
    <lineage>
        <taxon>Bacteria</taxon>
        <taxon>Pseudomonadati</taxon>
        <taxon>Planctomycetota</taxon>
        <taxon>Candidatus Brocadiia</taxon>
        <taxon>Candidatus Brocadiales</taxon>
        <taxon>Candidatus Brocadiaceae</taxon>
        <taxon>Candidatus Brocadia</taxon>
    </lineage>
</organism>
<dbReference type="PANTHER" id="PTHR41775">
    <property type="entry name" value="SECRETED PROTEIN-RELATED"/>
    <property type="match status" value="1"/>
</dbReference>
<dbReference type="GO" id="GO:0008237">
    <property type="term" value="F:metallopeptidase activity"/>
    <property type="evidence" value="ECO:0007669"/>
    <property type="project" value="UniProtKB-KW"/>
</dbReference>
<keyword evidence="2" id="KW-0378">Hydrolase</keyword>
<dbReference type="NCBIfam" id="TIGR03296">
    <property type="entry name" value="M6dom_TIGR03296"/>
    <property type="match status" value="1"/>
</dbReference>
<dbReference type="InterPro" id="IPR008964">
    <property type="entry name" value="Invasin/intimin_cell_adhesion"/>
</dbReference>
<evidence type="ECO:0000313" key="2">
    <source>
        <dbReference type="EMBL" id="GAN31898.1"/>
    </source>
</evidence>